<evidence type="ECO:0000313" key="6">
    <source>
        <dbReference type="EMBL" id="CUJ02275.1"/>
    </source>
</evidence>
<evidence type="ECO:0000313" key="5">
    <source>
        <dbReference type="EMBL" id="ANY17727.1"/>
    </source>
</evidence>
<dbReference type="EMBL" id="CYTV01000010">
    <property type="protein sequence ID" value="CUJ02275.1"/>
    <property type="molecule type" value="Genomic_DNA"/>
</dbReference>
<keyword evidence="8" id="KW-1185">Reference proteome</keyword>
<dbReference type="GO" id="GO:0019853">
    <property type="term" value="P:L-ascorbic acid biosynthetic process"/>
    <property type="evidence" value="ECO:0007669"/>
    <property type="project" value="TreeGrafter"/>
</dbReference>
<evidence type="ECO:0000256" key="3">
    <source>
        <dbReference type="PIRSR" id="PIRSR605511-2"/>
    </source>
</evidence>
<proteinExistence type="inferred from homology"/>
<dbReference type="AlphaFoldDB" id="A0A0J6C689"/>
<feature type="binding site" evidence="3">
    <location>
        <position position="98"/>
    </location>
    <ligand>
        <name>substrate</name>
    </ligand>
</feature>
<reference evidence="5 8" key="2">
    <citation type="submission" date="2016-07" db="EMBL/GenBank/DDBJ databases">
        <title>Complete genome sequences of Bordetella pseudohinzii.</title>
        <authorList>
            <person name="Spilker T."/>
            <person name="Darrah R."/>
            <person name="LiPuma J.J."/>
        </authorList>
    </citation>
    <scope>NUCLEOTIDE SEQUENCE [LARGE SCALE GENOMIC DNA]</scope>
    <source>
        <strain evidence="5 8">HI4681</strain>
    </source>
</reference>
<dbReference type="Proteomes" id="UP000053096">
    <property type="component" value="Unassembled WGS sequence"/>
</dbReference>
<comment type="cofactor">
    <cofactor evidence="3">
        <name>Zn(2+)</name>
        <dbReference type="ChEBI" id="CHEBI:29105"/>
    </cofactor>
    <text evidence="3">Binds 1 divalent metal cation per subunit.</text>
</comment>
<dbReference type="Proteomes" id="UP000092950">
    <property type="component" value="Chromosome"/>
</dbReference>
<keyword evidence="3" id="KW-0479">Metal-binding</keyword>
<dbReference type="SUPFAM" id="SSF63829">
    <property type="entry name" value="Calcium-dependent phosphotriesterase"/>
    <property type="match status" value="1"/>
</dbReference>
<accession>A0A0M7H1Q4</accession>
<dbReference type="GO" id="GO:0004341">
    <property type="term" value="F:gluconolactonase activity"/>
    <property type="evidence" value="ECO:0007669"/>
    <property type="project" value="TreeGrafter"/>
</dbReference>
<evidence type="ECO:0000313" key="8">
    <source>
        <dbReference type="Proteomes" id="UP000092950"/>
    </source>
</evidence>
<feature type="binding site" evidence="3">
    <location>
        <position position="149"/>
    </location>
    <ligand>
        <name>a divalent metal cation</name>
        <dbReference type="ChEBI" id="CHEBI:60240"/>
    </ligand>
</feature>
<dbReference type="InterPro" id="IPR013658">
    <property type="entry name" value="SGL"/>
</dbReference>
<evidence type="ECO:0000259" key="4">
    <source>
        <dbReference type="Pfam" id="PF08450"/>
    </source>
</evidence>
<feature type="domain" description="SMP-30/Gluconolactonase/LRE-like region" evidence="4">
    <location>
        <begin position="13"/>
        <end position="256"/>
    </location>
</feature>
<dbReference type="GO" id="GO:0005509">
    <property type="term" value="F:calcium ion binding"/>
    <property type="evidence" value="ECO:0007669"/>
    <property type="project" value="TreeGrafter"/>
</dbReference>
<feature type="binding site" evidence="3">
    <location>
        <position position="15"/>
    </location>
    <ligand>
        <name>a divalent metal cation</name>
        <dbReference type="ChEBI" id="CHEBI:60240"/>
    </ligand>
</feature>
<name>A0A0J6C689_9BORD</name>
<evidence type="ECO:0000256" key="2">
    <source>
        <dbReference type="PIRSR" id="PIRSR605511-1"/>
    </source>
</evidence>
<evidence type="ECO:0000313" key="7">
    <source>
        <dbReference type="Proteomes" id="UP000053096"/>
    </source>
</evidence>
<dbReference type="KEGG" id="bpdz:BBN53_18650"/>
<dbReference type="RefSeq" id="WP_043213983.1">
    <property type="nucleotide sequence ID" value="NZ_CAJGUP010000181.1"/>
</dbReference>
<gene>
    <name evidence="5" type="ORF">BBN53_18650</name>
    <name evidence="6" type="ORF">ERS370011_03370</name>
</gene>
<keyword evidence="3" id="KW-0862">Zinc</keyword>
<dbReference type="InterPro" id="IPR005511">
    <property type="entry name" value="SMP-30"/>
</dbReference>
<feature type="binding site" evidence="3">
    <location>
        <position position="100"/>
    </location>
    <ligand>
        <name>substrate</name>
    </ligand>
</feature>
<dbReference type="Gene3D" id="2.120.10.30">
    <property type="entry name" value="TolB, C-terminal domain"/>
    <property type="match status" value="1"/>
</dbReference>
<reference evidence="6 7" key="1">
    <citation type="submission" date="2015-09" db="EMBL/GenBank/DDBJ databases">
        <authorList>
            <person name="Jackson K.R."/>
            <person name="Lunt B.L."/>
            <person name="Fisher J.N.B."/>
            <person name="Gardner A.V."/>
            <person name="Bailey M.E."/>
            <person name="Deus L.M."/>
            <person name="Earl A.S."/>
            <person name="Gibby P.D."/>
            <person name="Hartmann K.A."/>
            <person name="Liu J.E."/>
            <person name="Manci A.M."/>
            <person name="Nielsen D.A."/>
            <person name="Solomon M.B."/>
            <person name="Breakwell D.P."/>
            <person name="Burnett S.H."/>
            <person name="Grose J.H."/>
        </authorList>
    </citation>
    <scope>NUCLEOTIDE SEQUENCE [LARGE SCALE GENOMIC DNA]</scope>
    <source>
        <strain evidence="6 7">2789STDY5608636</strain>
    </source>
</reference>
<organism evidence="6 7">
    <name type="scientific">Bordetella pseudohinzii</name>
    <dbReference type="NCBI Taxonomy" id="1331258"/>
    <lineage>
        <taxon>Bacteria</taxon>
        <taxon>Pseudomonadati</taxon>
        <taxon>Pseudomonadota</taxon>
        <taxon>Betaproteobacteria</taxon>
        <taxon>Burkholderiales</taxon>
        <taxon>Alcaligenaceae</taxon>
        <taxon>Bordetella</taxon>
    </lineage>
</organism>
<evidence type="ECO:0000256" key="1">
    <source>
        <dbReference type="ARBA" id="ARBA00008853"/>
    </source>
</evidence>
<feature type="active site" description="Proton donor/acceptor" evidence="2">
    <location>
        <position position="198"/>
    </location>
</feature>
<dbReference type="EMBL" id="CP016440">
    <property type="protein sequence ID" value="ANY17727.1"/>
    <property type="molecule type" value="Genomic_DNA"/>
</dbReference>
<dbReference type="PANTHER" id="PTHR10907">
    <property type="entry name" value="REGUCALCIN"/>
    <property type="match status" value="1"/>
</dbReference>
<sequence>MQIERIGTVRAALGECPVWDAARGRIWMADCRHGHILAVDPDSGATRHWQLPAPLGSFAFNGDDELVVALKERFVLFDTADHSLRTLASIGDSHPNLRLNDGVPMPDGSFVAGTMHIYRQEGEPPLGGLYRLDTRGRLTRIAQDLGVVNGPGPDPAGGYFHVCDSSRRKIFRFRMDAGGGLGEREVFVDTDALGSAPDGCCFDVEGGLWTALVHAGAIARFDSHGRLDQRIELPVRHPASLCFGGDGLDDLYVTSISDSGRLSADGPLDGALLRVRGTGRRGAPRPRCRIRP</sequence>
<dbReference type="PANTHER" id="PTHR10907:SF47">
    <property type="entry name" value="REGUCALCIN"/>
    <property type="match status" value="1"/>
</dbReference>
<dbReference type="OrthoDB" id="9775406at2"/>
<protein>
    <submittedName>
        <fullName evidence="6">Gluconolactonase</fullName>
    </submittedName>
    <submittedName>
        <fullName evidence="5">Senescence marker protein-30</fullName>
    </submittedName>
</protein>
<dbReference type="InterPro" id="IPR011042">
    <property type="entry name" value="6-blade_b-propeller_TolB-like"/>
</dbReference>
<accession>A0A0J6C689</accession>
<dbReference type="Pfam" id="PF08450">
    <property type="entry name" value="SGL"/>
    <property type="match status" value="1"/>
</dbReference>
<feature type="binding site" evidence="3">
    <location>
        <position position="198"/>
    </location>
    <ligand>
        <name>a divalent metal cation</name>
        <dbReference type="ChEBI" id="CHEBI:60240"/>
    </ligand>
</feature>
<dbReference type="PRINTS" id="PR01790">
    <property type="entry name" value="SMP30FAMILY"/>
</dbReference>
<comment type="similarity">
    <text evidence="1">Belongs to the SMP-30/CGR1 family.</text>
</comment>